<organism evidence="1 2">
    <name type="scientific">Xiashengella succiniciproducens</name>
    <dbReference type="NCBI Taxonomy" id="2949635"/>
    <lineage>
        <taxon>Bacteria</taxon>
        <taxon>Pseudomonadati</taxon>
        <taxon>Bacteroidota</taxon>
        <taxon>Bacteroidia</taxon>
        <taxon>Marinilabiliales</taxon>
        <taxon>Marinilabiliaceae</taxon>
        <taxon>Xiashengella</taxon>
    </lineage>
</organism>
<sequence length="207" mass="23940">MSTNIITIGREPGSGGRLIAARLSEKLGYKVYDKNLLNIASRESGLNREFFEKFDEKASFSIFGSWFGMQDNVTDDMYSGYYLSNETFFKIQSDVIRKIAEQESAIFLGRCADYVLNDHPGLMSVFVTAYLPDRIKRMSEYMDINENKAREWVARSDKKRRSYYNYFSNKEWGHASSYNLCINTSEFGIEKSAELIYQLAVDRFGLK</sequence>
<name>A0A9J6ZP67_9BACT</name>
<keyword evidence="1" id="KW-0418">Kinase</keyword>
<reference evidence="1" key="2">
    <citation type="submission" date="2022-06" db="EMBL/GenBank/DDBJ databases">
        <title>Xiashengella guii gen. nov. sp. nov., a bacterium isolated form anaerobic digestion tank.</title>
        <authorList>
            <person name="Huang H."/>
        </authorList>
    </citation>
    <scope>NUCLEOTIDE SEQUENCE</scope>
    <source>
        <strain evidence="1">Ai-910</strain>
    </source>
</reference>
<dbReference type="EMBL" id="CP098400">
    <property type="protein sequence ID" value="URW79698.1"/>
    <property type="molecule type" value="Genomic_DNA"/>
</dbReference>
<dbReference type="AlphaFoldDB" id="A0A9J6ZP67"/>
<evidence type="ECO:0000313" key="2">
    <source>
        <dbReference type="Proteomes" id="UP001056426"/>
    </source>
</evidence>
<dbReference type="RefSeq" id="WP_250723761.1">
    <property type="nucleotide sequence ID" value="NZ_CP098400.1"/>
</dbReference>
<dbReference type="Pfam" id="PF13189">
    <property type="entry name" value="Cytidylate_kin2"/>
    <property type="match status" value="1"/>
</dbReference>
<dbReference type="SUPFAM" id="SSF52540">
    <property type="entry name" value="P-loop containing nucleoside triphosphate hydrolases"/>
    <property type="match status" value="1"/>
</dbReference>
<proteinExistence type="predicted"/>
<accession>A0A9J6ZP67</accession>
<protein>
    <submittedName>
        <fullName evidence="1">Cytidylate kinase-like family protein</fullName>
    </submittedName>
</protein>
<dbReference type="GO" id="GO:0016301">
    <property type="term" value="F:kinase activity"/>
    <property type="evidence" value="ECO:0007669"/>
    <property type="project" value="UniProtKB-KW"/>
</dbReference>
<evidence type="ECO:0000313" key="1">
    <source>
        <dbReference type="EMBL" id="URW79698.1"/>
    </source>
</evidence>
<gene>
    <name evidence="1" type="ORF">M9189_12670</name>
</gene>
<reference evidence="1" key="1">
    <citation type="submission" date="2022-05" db="EMBL/GenBank/DDBJ databases">
        <authorList>
            <person name="Sun X."/>
        </authorList>
    </citation>
    <scope>NUCLEOTIDE SEQUENCE</scope>
    <source>
        <strain evidence="1">Ai-910</strain>
    </source>
</reference>
<keyword evidence="1" id="KW-0808">Transferase</keyword>
<keyword evidence="2" id="KW-1185">Reference proteome</keyword>
<dbReference type="Proteomes" id="UP001056426">
    <property type="component" value="Chromosome"/>
</dbReference>
<dbReference type="InterPro" id="IPR027417">
    <property type="entry name" value="P-loop_NTPase"/>
</dbReference>
<dbReference type="KEGG" id="alkq:M9189_12670"/>
<dbReference type="Gene3D" id="3.40.50.300">
    <property type="entry name" value="P-loop containing nucleotide triphosphate hydrolases"/>
    <property type="match status" value="1"/>
</dbReference>